<protein>
    <recommendedName>
        <fullName evidence="2">B box-type domain-containing protein</fullName>
    </recommendedName>
</protein>
<evidence type="ECO:0000313" key="4">
    <source>
        <dbReference type="Proteomes" id="UP000596742"/>
    </source>
</evidence>
<dbReference type="GO" id="GO:0008270">
    <property type="term" value="F:zinc ion binding"/>
    <property type="evidence" value="ECO:0007669"/>
    <property type="project" value="UniProtKB-KW"/>
</dbReference>
<dbReference type="Proteomes" id="UP000596742">
    <property type="component" value="Unassembled WGS sequence"/>
</dbReference>
<feature type="non-terminal residue" evidence="3">
    <location>
        <position position="1"/>
    </location>
</feature>
<accession>A0A8B6DLG8</accession>
<dbReference type="PROSITE" id="PS50119">
    <property type="entry name" value="ZF_BBOX"/>
    <property type="match status" value="1"/>
</dbReference>
<sequence length="94" mass="10636">MAQAASKTCEVCVSAPGSHYCIDCEEYYCGNCKLLHNRQKLSRNHQFQKASELIPEAEDDIRQMIGTYNISNCAPVLEKKEQRHGYLYRCSGCG</sequence>
<dbReference type="OrthoDB" id="6093251at2759"/>
<dbReference type="InterPro" id="IPR000315">
    <property type="entry name" value="Znf_B-box"/>
</dbReference>
<evidence type="ECO:0000313" key="3">
    <source>
        <dbReference type="EMBL" id="VDI21510.1"/>
    </source>
</evidence>
<keyword evidence="1" id="KW-0862">Zinc</keyword>
<name>A0A8B6DLG8_MYTGA</name>
<evidence type="ECO:0000256" key="1">
    <source>
        <dbReference type="PROSITE-ProRule" id="PRU00024"/>
    </source>
</evidence>
<keyword evidence="1" id="KW-0479">Metal-binding</keyword>
<organism evidence="3 4">
    <name type="scientific">Mytilus galloprovincialis</name>
    <name type="common">Mediterranean mussel</name>
    <dbReference type="NCBI Taxonomy" id="29158"/>
    <lineage>
        <taxon>Eukaryota</taxon>
        <taxon>Metazoa</taxon>
        <taxon>Spiralia</taxon>
        <taxon>Lophotrochozoa</taxon>
        <taxon>Mollusca</taxon>
        <taxon>Bivalvia</taxon>
        <taxon>Autobranchia</taxon>
        <taxon>Pteriomorphia</taxon>
        <taxon>Mytilida</taxon>
        <taxon>Mytiloidea</taxon>
        <taxon>Mytilidae</taxon>
        <taxon>Mytilinae</taxon>
        <taxon>Mytilus</taxon>
    </lineage>
</organism>
<feature type="domain" description="B box-type" evidence="2">
    <location>
        <begin position="4"/>
        <end position="50"/>
    </location>
</feature>
<gene>
    <name evidence="3" type="ORF">MGAL_10B047310</name>
</gene>
<dbReference type="AlphaFoldDB" id="A0A8B6DLG8"/>
<keyword evidence="1" id="KW-0863">Zinc-finger</keyword>
<comment type="caution">
    <text evidence="3">The sequence shown here is derived from an EMBL/GenBank/DDBJ whole genome shotgun (WGS) entry which is preliminary data.</text>
</comment>
<dbReference type="CDD" id="cd19757">
    <property type="entry name" value="Bbox1"/>
    <property type="match status" value="1"/>
</dbReference>
<evidence type="ECO:0000259" key="2">
    <source>
        <dbReference type="PROSITE" id="PS50119"/>
    </source>
</evidence>
<reference evidence="3" key="1">
    <citation type="submission" date="2018-11" db="EMBL/GenBank/DDBJ databases">
        <authorList>
            <person name="Alioto T."/>
            <person name="Alioto T."/>
        </authorList>
    </citation>
    <scope>NUCLEOTIDE SEQUENCE</scope>
</reference>
<dbReference type="EMBL" id="UYJE01003683">
    <property type="protein sequence ID" value="VDI21510.1"/>
    <property type="molecule type" value="Genomic_DNA"/>
</dbReference>
<proteinExistence type="predicted"/>
<keyword evidence="4" id="KW-1185">Reference proteome</keyword>